<proteinExistence type="predicted"/>
<dbReference type="PANTHER" id="PTHR34700">
    <property type="entry name" value="POTASSIUM BINDING PROTEIN KBP"/>
    <property type="match status" value="1"/>
</dbReference>
<keyword evidence="1" id="KW-0732">Signal</keyword>
<organism evidence="3 4">
    <name type="scientific">Candidatus Tenderia electrophaga</name>
    <dbReference type="NCBI Taxonomy" id="1748243"/>
    <lineage>
        <taxon>Bacteria</taxon>
        <taxon>Pseudomonadati</taxon>
        <taxon>Pseudomonadota</taxon>
        <taxon>Gammaproteobacteria</taxon>
        <taxon>Candidatus Tenderiales</taxon>
        <taxon>Candidatus Tenderiaceae</taxon>
        <taxon>Candidatus Tenderia</taxon>
    </lineage>
</organism>
<dbReference type="CDD" id="cd00118">
    <property type="entry name" value="LysM"/>
    <property type="match status" value="1"/>
</dbReference>
<evidence type="ECO:0000313" key="3">
    <source>
        <dbReference type="EMBL" id="ALP54326.1"/>
    </source>
</evidence>
<dbReference type="Gene3D" id="3.10.350.10">
    <property type="entry name" value="LysM domain"/>
    <property type="match status" value="1"/>
</dbReference>
<dbReference type="AlphaFoldDB" id="A0A0S2TGP5"/>
<keyword evidence="4" id="KW-1185">Reference proteome</keyword>
<evidence type="ECO:0000313" key="4">
    <source>
        <dbReference type="Proteomes" id="UP000055136"/>
    </source>
</evidence>
<dbReference type="SMART" id="SM00257">
    <property type="entry name" value="LysM"/>
    <property type="match status" value="1"/>
</dbReference>
<dbReference type="Pfam" id="PF01476">
    <property type="entry name" value="LysM"/>
    <property type="match status" value="1"/>
</dbReference>
<dbReference type="SUPFAM" id="SSF54106">
    <property type="entry name" value="LysM domain"/>
    <property type="match status" value="1"/>
</dbReference>
<dbReference type="EMBL" id="CP013099">
    <property type="protein sequence ID" value="ALP54326.1"/>
    <property type="molecule type" value="Genomic_DNA"/>
</dbReference>
<feature type="domain" description="LysM" evidence="2">
    <location>
        <begin position="33"/>
        <end position="81"/>
    </location>
</feature>
<evidence type="ECO:0000259" key="2">
    <source>
        <dbReference type="PROSITE" id="PS51782"/>
    </source>
</evidence>
<dbReference type="KEGG" id="tee:Tel_14885"/>
<reference evidence="3" key="1">
    <citation type="submission" date="2015-10" db="EMBL/GenBank/DDBJ databases">
        <title>Description of Candidatus Tenderia electrophaga gen. nov, sp. nov., an Uncultivated Electroautotroph from a Biocathode Enrichment.</title>
        <authorList>
            <person name="Eddie B.J."/>
            <person name="Malanoski A.P."/>
            <person name="Wang Z."/>
            <person name="Hall R.J."/>
            <person name="Oh S.D."/>
            <person name="Heiner C."/>
            <person name="Lin B."/>
            <person name="Strycharz-Glaven S.M."/>
        </authorList>
    </citation>
    <scope>NUCLEOTIDE SEQUENCE [LARGE SCALE GENOMIC DNA]</scope>
    <source>
        <strain evidence="3">NRL1</strain>
    </source>
</reference>
<dbReference type="PANTHER" id="PTHR34700:SF4">
    <property type="entry name" value="PHAGE-LIKE ELEMENT PBSX PROTEIN XKDP"/>
    <property type="match status" value="1"/>
</dbReference>
<protein>
    <recommendedName>
        <fullName evidence="2">LysM domain-containing protein</fullName>
    </recommendedName>
</protein>
<evidence type="ECO:0000256" key="1">
    <source>
        <dbReference type="SAM" id="SignalP"/>
    </source>
</evidence>
<dbReference type="InterPro" id="IPR036779">
    <property type="entry name" value="LysM_dom_sf"/>
</dbReference>
<accession>A0A0S2TGP5</accession>
<gene>
    <name evidence="3" type="ORF">Tel_14885</name>
</gene>
<feature type="chain" id="PRO_5006605043" description="LysM domain-containing protein" evidence="1">
    <location>
        <begin position="23"/>
        <end position="346"/>
    </location>
</feature>
<sequence length="346" mass="38657">MSIRNALLALIASLCLNTAVFADTLALNPDHPQRYVVVKGDTLWDISSKFLRDPWRWPEIWHINPEIKNPHLIYPGDVISLVFRDGKPVLELTRGRPTIKLSPTARTSRLESAITTIPSSAVAQFLKRPRILTQAEINQAGYISYAEEDHLISGEGGKIYVADLQQDDSKDYSIYRIGNVYRNPDDKNDILGYEAIHVSDARLIREGEPATLRIVESYRETLLGDKVMASDEEAIDNSFTPHAPGNLSNGRIISIFDGMSRAGQYQTVVLNLGKMDGMELGHVLAVRKKGIKVTDEQSEDFFKPQVQLPDERSGLLMVVNVFDRVSYALVMSAVKDIRIGDPVTKP</sequence>
<feature type="signal peptide" evidence="1">
    <location>
        <begin position="1"/>
        <end position="22"/>
    </location>
</feature>
<dbReference type="PROSITE" id="PS51782">
    <property type="entry name" value="LYSM"/>
    <property type="match status" value="1"/>
</dbReference>
<name>A0A0S2TGP5_9GAMM</name>
<dbReference type="InterPro" id="IPR018392">
    <property type="entry name" value="LysM"/>
</dbReference>
<dbReference type="STRING" id="1748243.Tel_14885"/>
<dbReference type="InterPro" id="IPR052196">
    <property type="entry name" value="Bact_Kbp"/>
</dbReference>
<dbReference type="Proteomes" id="UP000055136">
    <property type="component" value="Chromosome"/>
</dbReference>